<comment type="caution">
    <text evidence="4">The sequence shown here is derived from an EMBL/GenBank/DDBJ whole genome shotgun (WGS) entry which is preliminary data.</text>
</comment>
<evidence type="ECO:0000256" key="3">
    <source>
        <dbReference type="RuleBase" id="RU000363"/>
    </source>
</evidence>
<organism evidence="4 5">
    <name type="scientific">Blautia obeum</name>
    <dbReference type="NCBI Taxonomy" id="40520"/>
    <lineage>
        <taxon>Bacteria</taxon>
        <taxon>Bacillati</taxon>
        <taxon>Bacillota</taxon>
        <taxon>Clostridia</taxon>
        <taxon>Lachnospirales</taxon>
        <taxon>Lachnospiraceae</taxon>
        <taxon>Blautia</taxon>
    </lineage>
</organism>
<reference evidence="4 5" key="1">
    <citation type="submission" date="2018-08" db="EMBL/GenBank/DDBJ databases">
        <title>A genome reference for cultivated species of the human gut microbiota.</title>
        <authorList>
            <person name="Zou Y."/>
            <person name="Xue W."/>
            <person name="Luo G."/>
        </authorList>
    </citation>
    <scope>NUCLEOTIDE SEQUENCE [LARGE SCALE GENOMIC DNA]</scope>
    <source>
        <strain evidence="4 5">AM22-9LB</strain>
    </source>
</reference>
<dbReference type="PRINTS" id="PR00080">
    <property type="entry name" value="SDRFAMILY"/>
</dbReference>
<sequence>MNAKILKHAVTSFFSAMKTKNIVPIEHIVDSTKLLENKVALITGGSGGIGFSIAKSFVESGAKVIITATDVEKLKLCTEKLGDSARWVQLDLRNLSNLDEKVRTAIECFGKIDILVNSAGVHSVKSMTDYFNTTQEEFDNIMQVNLKGTYFISQKIAEYFVKNKVKGHILNISSSTGGEPGWSAYRLSKHAIENLTLGLAQKLSVYGIVVNCIAPGSTATNLLSYKDGDSIATTDNVIGRMVMPDEIASYAKILVSDLGNMVLGETIYISGGRGKFDIR</sequence>
<name>A0A414SDY5_9FIRM</name>
<gene>
    <name evidence="4" type="ORF">DW272_09835</name>
</gene>
<protein>
    <submittedName>
        <fullName evidence="4">SDR family NAD(P)-dependent oxidoreductase</fullName>
    </submittedName>
</protein>
<dbReference type="Pfam" id="PF00106">
    <property type="entry name" value="adh_short"/>
    <property type="match status" value="1"/>
</dbReference>
<evidence type="ECO:0000313" key="5">
    <source>
        <dbReference type="Proteomes" id="UP000284220"/>
    </source>
</evidence>
<dbReference type="GO" id="GO:0006633">
    <property type="term" value="P:fatty acid biosynthetic process"/>
    <property type="evidence" value="ECO:0007669"/>
    <property type="project" value="TreeGrafter"/>
</dbReference>
<accession>A0A414SDY5</accession>
<dbReference type="Proteomes" id="UP000284220">
    <property type="component" value="Unassembled WGS sequence"/>
</dbReference>
<dbReference type="FunFam" id="3.40.50.720:FF:000084">
    <property type="entry name" value="Short-chain dehydrogenase reductase"/>
    <property type="match status" value="1"/>
</dbReference>
<dbReference type="GO" id="GO:0008206">
    <property type="term" value="P:bile acid metabolic process"/>
    <property type="evidence" value="ECO:0007669"/>
    <property type="project" value="UniProtKB-ARBA"/>
</dbReference>
<dbReference type="PANTHER" id="PTHR42760">
    <property type="entry name" value="SHORT-CHAIN DEHYDROGENASES/REDUCTASES FAMILY MEMBER"/>
    <property type="match status" value="1"/>
</dbReference>
<dbReference type="SUPFAM" id="SSF51735">
    <property type="entry name" value="NAD(P)-binding Rossmann-fold domains"/>
    <property type="match status" value="1"/>
</dbReference>
<dbReference type="Gene3D" id="3.40.50.720">
    <property type="entry name" value="NAD(P)-binding Rossmann-like Domain"/>
    <property type="match status" value="1"/>
</dbReference>
<dbReference type="PRINTS" id="PR00081">
    <property type="entry name" value="GDHRDH"/>
</dbReference>
<dbReference type="PANTHER" id="PTHR42760:SF133">
    <property type="entry name" value="3-OXOACYL-[ACYL-CARRIER-PROTEIN] REDUCTASE"/>
    <property type="match status" value="1"/>
</dbReference>
<dbReference type="EMBL" id="QRHZ01000004">
    <property type="protein sequence ID" value="RHG17333.1"/>
    <property type="molecule type" value="Genomic_DNA"/>
</dbReference>
<keyword evidence="2" id="KW-0560">Oxidoreductase</keyword>
<comment type="similarity">
    <text evidence="1 3">Belongs to the short-chain dehydrogenases/reductases (SDR) family.</text>
</comment>
<proteinExistence type="inferred from homology"/>
<dbReference type="GO" id="GO:0016616">
    <property type="term" value="F:oxidoreductase activity, acting on the CH-OH group of donors, NAD or NADP as acceptor"/>
    <property type="evidence" value="ECO:0007669"/>
    <property type="project" value="TreeGrafter"/>
</dbReference>
<dbReference type="CDD" id="cd05233">
    <property type="entry name" value="SDR_c"/>
    <property type="match status" value="1"/>
</dbReference>
<evidence type="ECO:0000256" key="1">
    <source>
        <dbReference type="ARBA" id="ARBA00006484"/>
    </source>
</evidence>
<dbReference type="AlphaFoldDB" id="A0A414SDY5"/>
<dbReference type="GO" id="GO:0048038">
    <property type="term" value="F:quinone binding"/>
    <property type="evidence" value="ECO:0007669"/>
    <property type="project" value="TreeGrafter"/>
</dbReference>
<dbReference type="InterPro" id="IPR002347">
    <property type="entry name" value="SDR_fam"/>
</dbReference>
<evidence type="ECO:0000256" key="2">
    <source>
        <dbReference type="ARBA" id="ARBA00023002"/>
    </source>
</evidence>
<dbReference type="RefSeq" id="WP_118197816.1">
    <property type="nucleotide sequence ID" value="NZ_JBCJBY010000004.1"/>
</dbReference>
<dbReference type="InterPro" id="IPR036291">
    <property type="entry name" value="NAD(P)-bd_dom_sf"/>
</dbReference>
<evidence type="ECO:0000313" key="4">
    <source>
        <dbReference type="EMBL" id="RHG17333.1"/>
    </source>
</evidence>